<proteinExistence type="predicted"/>
<protein>
    <submittedName>
        <fullName evidence="1">Uncharacterized protein</fullName>
    </submittedName>
</protein>
<dbReference type="OrthoDB" id="687690at2759"/>
<dbReference type="EMBL" id="LWDX02062581">
    <property type="protein sequence ID" value="OEL16597.1"/>
    <property type="molecule type" value="Genomic_DNA"/>
</dbReference>
<keyword evidence="2" id="KW-1185">Reference proteome</keyword>
<accession>A0A1E5UUP9</accession>
<name>A0A1E5UUP9_9POAL</name>
<comment type="caution">
    <text evidence="1">The sequence shown here is derived from an EMBL/GenBank/DDBJ whole genome shotgun (WGS) entry which is preliminary data.</text>
</comment>
<dbReference type="Proteomes" id="UP000095767">
    <property type="component" value="Unassembled WGS sequence"/>
</dbReference>
<gene>
    <name evidence="1" type="ORF">BAE44_0022384</name>
</gene>
<organism evidence="1 2">
    <name type="scientific">Dichanthelium oligosanthes</name>
    <dbReference type="NCBI Taxonomy" id="888268"/>
    <lineage>
        <taxon>Eukaryota</taxon>
        <taxon>Viridiplantae</taxon>
        <taxon>Streptophyta</taxon>
        <taxon>Embryophyta</taxon>
        <taxon>Tracheophyta</taxon>
        <taxon>Spermatophyta</taxon>
        <taxon>Magnoliopsida</taxon>
        <taxon>Liliopsida</taxon>
        <taxon>Poales</taxon>
        <taxon>Poaceae</taxon>
        <taxon>PACMAD clade</taxon>
        <taxon>Panicoideae</taxon>
        <taxon>Panicodae</taxon>
        <taxon>Paniceae</taxon>
        <taxon>Dichantheliinae</taxon>
        <taxon>Dichanthelium</taxon>
    </lineage>
</organism>
<sequence length="87" mass="9818">MDTDSVDGRANDVGEDGVLDGEELWALPGYVGIPRVHLQQPVVRLDNPDVVCFKVVSDADWKKAWMIQQVDMRKKELVAAVQYYTIN</sequence>
<reference evidence="1 2" key="1">
    <citation type="submission" date="2016-09" db="EMBL/GenBank/DDBJ databases">
        <title>The draft genome of Dichanthelium oligosanthes: A C3 panicoid grass species.</title>
        <authorList>
            <person name="Studer A.J."/>
            <person name="Schnable J.C."/>
            <person name="Brutnell T.P."/>
        </authorList>
    </citation>
    <scope>NUCLEOTIDE SEQUENCE [LARGE SCALE GENOMIC DNA]</scope>
    <source>
        <strain evidence="2">cv. Kellogg 1175</strain>
        <tissue evidence="1">Leaf</tissue>
    </source>
</reference>
<dbReference type="AlphaFoldDB" id="A0A1E5UUP9"/>
<evidence type="ECO:0000313" key="1">
    <source>
        <dbReference type="EMBL" id="OEL16597.1"/>
    </source>
</evidence>
<evidence type="ECO:0000313" key="2">
    <source>
        <dbReference type="Proteomes" id="UP000095767"/>
    </source>
</evidence>